<evidence type="ECO:0000256" key="3">
    <source>
        <dbReference type="ARBA" id="ARBA00023082"/>
    </source>
</evidence>
<comment type="caution">
    <text evidence="6">The sequence shown here is derived from an EMBL/GenBank/DDBJ whole genome shotgun (WGS) entry which is preliminary data.</text>
</comment>
<feature type="domain" description="RNA polymerase sigma factor 70 region 4 type 2" evidence="5">
    <location>
        <begin position="74"/>
        <end position="125"/>
    </location>
</feature>
<dbReference type="Gene3D" id="1.10.10.10">
    <property type="entry name" value="Winged helix-like DNA-binding domain superfamily/Winged helix DNA-binding domain"/>
    <property type="match status" value="1"/>
</dbReference>
<dbReference type="Proteomes" id="UP000437736">
    <property type="component" value="Unassembled WGS sequence"/>
</dbReference>
<dbReference type="InterPro" id="IPR036388">
    <property type="entry name" value="WH-like_DNA-bd_sf"/>
</dbReference>
<evidence type="ECO:0000313" key="6">
    <source>
        <dbReference type="EMBL" id="MST35078.1"/>
    </source>
</evidence>
<comment type="similarity">
    <text evidence="1">Belongs to the sigma-70 factor family. ECF subfamily.</text>
</comment>
<name>A0ABW9R320_9ACTN</name>
<dbReference type="InterPro" id="IPR013249">
    <property type="entry name" value="RNA_pol_sigma70_r4_t2"/>
</dbReference>
<keyword evidence="4" id="KW-0804">Transcription</keyword>
<evidence type="ECO:0000259" key="5">
    <source>
        <dbReference type="Pfam" id="PF08281"/>
    </source>
</evidence>
<reference evidence="6 7" key="1">
    <citation type="submission" date="2019-11" db="EMBL/GenBank/DDBJ databases">
        <title>Acidiferrimicrobium australis gen. nov., sp. nov., an acidophilic and obligately heterotrophic, member of the Actinobacteria that catalyses dissimilatory oxido- reduction of iron isolated from metal-rich acidic water in Chile.</title>
        <authorList>
            <person name="Gonzalez D."/>
            <person name="Huber K."/>
            <person name="Hedrich S."/>
            <person name="Rojas-Villalobos C."/>
            <person name="Quatrini R."/>
            <person name="Dinamarca M.A."/>
            <person name="Schwarz A."/>
            <person name="Canales C."/>
            <person name="Nancucheo I."/>
        </authorList>
    </citation>
    <scope>NUCLEOTIDE SEQUENCE [LARGE SCALE GENOMIC DNA]</scope>
    <source>
        <strain evidence="6 7">USS-CCA1</strain>
    </source>
</reference>
<evidence type="ECO:0000256" key="2">
    <source>
        <dbReference type="ARBA" id="ARBA00023015"/>
    </source>
</evidence>
<gene>
    <name evidence="6" type="ORF">GHK86_20400</name>
</gene>
<evidence type="ECO:0000256" key="4">
    <source>
        <dbReference type="ARBA" id="ARBA00023163"/>
    </source>
</evidence>
<proteinExistence type="inferred from homology"/>
<accession>A0ABW9R320</accession>
<dbReference type="SUPFAM" id="SSF88659">
    <property type="entry name" value="Sigma3 and sigma4 domains of RNA polymerase sigma factors"/>
    <property type="match status" value="1"/>
</dbReference>
<evidence type="ECO:0000256" key="1">
    <source>
        <dbReference type="ARBA" id="ARBA00010641"/>
    </source>
</evidence>
<dbReference type="Pfam" id="PF08281">
    <property type="entry name" value="Sigma70_r4_2"/>
    <property type="match status" value="1"/>
</dbReference>
<keyword evidence="3" id="KW-0731">Sigma factor</keyword>
<keyword evidence="2" id="KW-0805">Transcription regulation</keyword>
<keyword evidence="7" id="KW-1185">Reference proteome</keyword>
<dbReference type="InterPro" id="IPR013324">
    <property type="entry name" value="RNA_pol_sigma_r3/r4-like"/>
</dbReference>
<organism evidence="6 7">
    <name type="scientific">Acidiferrimicrobium australe</name>
    <dbReference type="NCBI Taxonomy" id="2664430"/>
    <lineage>
        <taxon>Bacteria</taxon>
        <taxon>Bacillati</taxon>
        <taxon>Actinomycetota</taxon>
        <taxon>Acidimicrobiia</taxon>
        <taxon>Acidimicrobiales</taxon>
        <taxon>Acidimicrobiaceae</taxon>
        <taxon>Acidiferrimicrobium</taxon>
    </lineage>
</organism>
<dbReference type="EMBL" id="WJHE01001413">
    <property type="protein sequence ID" value="MST35078.1"/>
    <property type="molecule type" value="Genomic_DNA"/>
</dbReference>
<feature type="non-terminal residue" evidence="6">
    <location>
        <position position="1"/>
    </location>
</feature>
<sequence>AAAESALAAALTAGGDRGGVPTSGEVTRRIRAALAQVRPGSELRSGADALMALGEGLAEVLACNEEFAWLPAAALESALGLLAPADAELLRACYLEERTVEELAEATGLSPASVLARRSAALRALGDRLAVSVAGAVPSPGPRAMLHRY</sequence>
<protein>
    <recommendedName>
        <fullName evidence="5">RNA polymerase sigma factor 70 region 4 type 2 domain-containing protein</fullName>
    </recommendedName>
</protein>
<evidence type="ECO:0000313" key="7">
    <source>
        <dbReference type="Proteomes" id="UP000437736"/>
    </source>
</evidence>